<comment type="similarity">
    <text evidence="3 12">Belongs to the aconitase/IPM isomerase family.</text>
</comment>
<name>A0A1I3XW81_9GAMM</name>
<keyword evidence="9 12" id="KW-0411">Iron-sulfur</keyword>
<evidence type="ECO:0000256" key="7">
    <source>
        <dbReference type="ARBA" id="ARBA00022884"/>
    </source>
</evidence>
<dbReference type="InterPro" id="IPR015931">
    <property type="entry name" value="Acnase/IPM_dHydase_lsu_aba_1/3"/>
</dbReference>
<dbReference type="FunFam" id="3.30.499.10:FF:000002">
    <property type="entry name" value="Aconitate hydratase"/>
    <property type="match status" value="1"/>
</dbReference>
<evidence type="ECO:0000256" key="10">
    <source>
        <dbReference type="ARBA" id="ARBA00023239"/>
    </source>
</evidence>
<keyword evidence="16" id="KW-1185">Reference proteome</keyword>
<dbReference type="CDD" id="cd01580">
    <property type="entry name" value="AcnA_IRP_Swivel"/>
    <property type="match status" value="1"/>
</dbReference>
<dbReference type="Pfam" id="PF00330">
    <property type="entry name" value="Aconitase"/>
    <property type="match status" value="1"/>
</dbReference>
<keyword evidence="5" id="KW-0816">Tricarboxylic acid cycle</keyword>
<dbReference type="InterPro" id="IPR015928">
    <property type="entry name" value="Aconitase/3IPM_dehydase_swvl"/>
</dbReference>
<dbReference type="UniPathway" id="UPA00223">
    <property type="reaction ID" value="UER00718"/>
</dbReference>
<dbReference type="PANTHER" id="PTHR11670">
    <property type="entry name" value="ACONITASE/IRON-RESPONSIVE ELEMENT FAMILY MEMBER"/>
    <property type="match status" value="1"/>
</dbReference>
<comment type="function">
    <text evidence="12">Catalyzes the isomerization of citrate to isocitrate via cis-aconitate.</text>
</comment>
<proteinExistence type="inferred from homology"/>
<gene>
    <name evidence="15" type="ORF">SAMN05216429_112147</name>
</gene>
<keyword evidence="7" id="KW-0694">RNA-binding</keyword>
<evidence type="ECO:0000256" key="8">
    <source>
        <dbReference type="ARBA" id="ARBA00023004"/>
    </source>
</evidence>
<dbReference type="RefSeq" id="WP_091706410.1">
    <property type="nucleotide sequence ID" value="NZ_BMYN01000008.1"/>
</dbReference>
<evidence type="ECO:0000313" key="15">
    <source>
        <dbReference type="EMBL" id="SFK23321.1"/>
    </source>
</evidence>
<dbReference type="FunFam" id="3.20.19.10:FF:000001">
    <property type="entry name" value="Aconitate hydratase"/>
    <property type="match status" value="1"/>
</dbReference>
<dbReference type="GO" id="GO:0006099">
    <property type="term" value="P:tricarboxylic acid cycle"/>
    <property type="evidence" value="ECO:0007669"/>
    <property type="project" value="UniProtKB-UniPathway"/>
</dbReference>
<dbReference type="NCBIfam" id="NF009520">
    <property type="entry name" value="PRK12881.1"/>
    <property type="match status" value="1"/>
</dbReference>
<evidence type="ECO:0000256" key="5">
    <source>
        <dbReference type="ARBA" id="ARBA00022532"/>
    </source>
</evidence>
<evidence type="ECO:0000256" key="9">
    <source>
        <dbReference type="ARBA" id="ARBA00023014"/>
    </source>
</evidence>
<dbReference type="GO" id="GO:0051539">
    <property type="term" value="F:4 iron, 4 sulfur cluster binding"/>
    <property type="evidence" value="ECO:0007669"/>
    <property type="project" value="UniProtKB-KW"/>
</dbReference>
<dbReference type="CDD" id="cd01586">
    <property type="entry name" value="AcnA_IRP"/>
    <property type="match status" value="1"/>
</dbReference>
<dbReference type="Gene3D" id="3.20.19.10">
    <property type="entry name" value="Aconitase, domain 4"/>
    <property type="match status" value="1"/>
</dbReference>
<dbReference type="InterPro" id="IPR006249">
    <property type="entry name" value="Aconitase/IRP2"/>
</dbReference>
<evidence type="ECO:0000256" key="12">
    <source>
        <dbReference type="RuleBase" id="RU361275"/>
    </source>
</evidence>
<evidence type="ECO:0000256" key="6">
    <source>
        <dbReference type="ARBA" id="ARBA00022723"/>
    </source>
</evidence>
<dbReference type="InterPro" id="IPR044137">
    <property type="entry name" value="AcnA_IRP_Swivel"/>
</dbReference>
<dbReference type="EC" id="4.2.1.3" evidence="12"/>
<evidence type="ECO:0000256" key="2">
    <source>
        <dbReference type="ARBA" id="ARBA00004717"/>
    </source>
</evidence>
<reference evidence="15 16" key="1">
    <citation type="submission" date="2016-10" db="EMBL/GenBank/DDBJ databases">
        <authorList>
            <person name="de Groot N.N."/>
        </authorList>
    </citation>
    <scope>NUCLEOTIDE SEQUENCE [LARGE SCALE GENOMIC DNA]</scope>
    <source>
        <strain evidence="15 16">IBRC-M 10445</strain>
    </source>
</reference>
<dbReference type="GO" id="GO:0003723">
    <property type="term" value="F:RNA binding"/>
    <property type="evidence" value="ECO:0007669"/>
    <property type="project" value="UniProtKB-KW"/>
</dbReference>
<dbReference type="EMBL" id="FOSC01000012">
    <property type="protein sequence ID" value="SFK23321.1"/>
    <property type="molecule type" value="Genomic_DNA"/>
</dbReference>
<keyword evidence="4 12" id="KW-0004">4Fe-4S</keyword>
<dbReference type="Gene3D" id="6.10.190.10">
    <property type="match status" value="1"/>
</dbReference>
<organism evidence="15 16">
    <name type="scientific">Marinobacter persicus</name>
    <dbReference type="NCBI Taxonomy" id="930118"/>
    <lineage>
        <taxon>Bacteria</taxon>
        <taxon>Pseudomonadati</taxon>
        <taxon>Pseudomonadota</taxon>
        <taxon>Gammaproteobacteria</taxon>
        <taxon>Pseudomonadales</taxon>
        <taxon>Marinobacteraceae</taxon>
        <taxon>Marinobacter</taxon>
    </lineage>
</organism>
<comment type="catalytic activity">
    <reaction evidence="11 12">
        <text>citrate = D-threo-isocitrate</text>
        <dbReference type="Rhea" id="RHEA:10336"/>
        <dbReference type="ChEBI" id="CHEBI:15562"/>
        <dbReference type="ChEBI" id="CHEBI:16947"/>
        <dbReference type="EC" id="4.2.1.3"/>
    </reaction>
</comment>
<accession>A0A1I3XW81</accession>
<evidence type="ECO:0000313" key="16">
    <source>
        <dbReference type="Proteomes" id="UP000199445"/>
    </source>
</evidence>
<sequence length="920" mass="100247">MSSNGLSKDSLNTLSTLEAGGKTFHYYSLPKAAETLGDLNQLPFSLKVLMENLLRNEDGTTVDKPHIDAMVNWLKDRHSDTEIQFRPARVLMQDFTGVPGVVDLAAMREAVQAAGKDPAMINPLSPVDLVIDHSVMVDEYGTPKSFKDNVDIEMERNQERYEFLRWGQQAFDNFRVVPPGTGICHQVNLEYLGKTVWQKDIDGKTVAYPDTLVGTDSHTTMINGLGILGWGVGGIEAEAAMLGQPVSMLIPEVVGFKITGKLREGITATDLVLTVVEMLRKKGVVGKFVEFYGDGLKDMPVADRATIANMAPEYGATCGFFPVDEQTIDYMRLTGREEDQLELVEAYAKAQGLWREPGHEPAYTDTLELDMGDVEASLAGPKRPQDRVALSNMKASFELLMETAEGAPENGKEKLESEGGGTAVGAESAYFEHPSSQPLEMKGEKCRLDPGAVVIAAITSCTNTSNPSVMMAAGLIAKKAVEKGLSTKPWVKTSLAPGSKVVTDYLKVAGLQDDLDQLGFNLVGYGCTTCIGNSGPLPEAVEKAITDGDMTVASVLSGNRNFEGRVHPLVKTNWLASPPLVVAYALAGNVRVDLTKDPLGTDKDGNPVYLGDLWPSQAEIAEAVEKVKTDMFRKEYGEVFEGDDTWKSIKVPESKVYEWSDKSTYIQHPPFFEGLKEEPDAIEDIQDANILAMLGDSVTTDHISPAGSFKPGTPAGKYLQEQGVEPKDFNSYGSRRGNHEVMMRGTFANVRIKNEMLDGVEGGFTKFVPTGEQMAIYDAAMKYQEQGTPLVVIAGKEYGTGSSRDWAAKGTRLLGVKAVVAESYERIHRSNLIGMGVMPLQFPEGVDRKSLKLTGEETISIEGLSGEITPGQTLTMTVKYKDGSTETCELKSRIDTANEATYFKHGGILHYVVREMLKNA</sequence>
<dbReference type="SUPFAM" id="SSF53732">
    <property type="entry name" value="Aconitase iron-sulfur domain"/>
    <property type="match status" value="1"/>
</dbReference>
<evidence type="ECO:0000256" key="1">
    <source>
        <dbReference type="ARBA" id="ARBA00001966"/>
    </source>
</evidence>
<feature type="domain" description="Aconitase A/isopropylmalate dehydratase small subunit swivel" evidence="14">
    <location>
        <begin position="717"/>
        <end position="844"/>
    </location>
</feature>
<dbReference type="Pfam" id="PF00694">
    <property type="entry name" value="Aconitase_C"/>
    <property type="match status" value="1"/>
</dbReference>
<dbReference type="InterPro" id="IPR018136">
    <property type="entry name" value="Aconitase_4Fe-4S_BS"/>
</dbReference>
<protein>
    <recommendedName>
        <fullName evidence="12">Aconitate hydratase</fullName>
        <shortName evidence="12">Aconitase</shortName>
        <ecNumber evidence="12">4.2.1.3</ecNumber>
    </recommendedName>
</protein>
<dbReference type="GO" id="GO:0003994">
    <property type="term" value="F:aconitate hydratase activity"/>
    <property type="evidence" value="ECO:0007669"/>
    <property type="project" value="UniProtKB-EC"/>
</dbReference>
<keyword evidence="8 12" id="KW-0408">Iron</keyword>
<dbReference type="SUPFAM" id="SSF52016">
    <property type="entry name" value="LeuD/IlvD-like"/>
    <property type="match status" value="1"/>
</dbReference>
<comment type="pathway">
    <text evidence="2">Carbohydrate metabolism; tricarboxylic acid cycle; isocitrate from oxaloacetate: step 2/2.</text>
</comment>
<dbReference type="PRINTS" id="PR00415">
    <property type="entry name" value="ACONITASE"/>
</dbReference>
<evidence type="ECO:0000256" key="4">
    <source>
        <dbReference type="ARBA" id="ARBA00022485"/>
    </source>
</evidence>
<dbReference type="Gene3D" id="3.30.499.10">
    <property type="entry name" value="Aconitase, domain 3"/>
    <property type="match status" value="2"/>
</dbReference>
<dbReference type="InterPro" id="IPR036008">
    <property type="entry name" value="Aconitase_4Fe-4S_dom"/>
</dbReference>
<evidence type="ECO:0000256" key="3">
    <source>
        <dbReference type="ARBA" id="ARBA00007185"/>
    </source>
</evidence>
<dbReference type="FunFam" id="3.30.499.10:FF:000009">
    <property type="entry name" value="Aconitate hydratase"/>
    <property type="match status" value="1"/>
</dbReference>
<dbReference type="PROSITE" id="PS00450">
    <property type="entry name" value="ACONITASE_1"/>
    <property type="match status" value="1"/>
</dbReference>
<dbReference type="GO" id="GO:0046872">
    <property type="term" value="F:metal ion binding"/>
    <property type="evidence" value="ECO:0007669"/>
    <property type="project" value="UniProtKB-KW"/>
</dbReference>
<dbReference type="NCBIfam" id="TIGR01341">
    <property type="entry name" value="aconitase_1"/>
    <property type="match status" value="1"/>
</dbReference>
<evidence type="ECO:0000259" key="14">
    <source>
        <dbReference type="Pfam" id="PF00694"/>
    </source>
</evidence>
<dbReference type="InterPro" id="IPR001030">
    <property type="entry name" value="Acoase/IPM_deHydtase_lsu_aba"/>
</dbReference>
<keyword evidence="10 12" id="KW-0456">Lyase</keyword>
<dbReference type="InterPro" id="IPR000573">
    <property type="entry name" value="AconitaseA/IPMdHydase_ssu_swvl"/>
</dbReference>
<evidence type="ECO:0000259" key="13">
    <source>
        <dbReference type="Pfam" id="PF00330"/>
    </source>
</evidence>
<dbReference type="AlphaFoldDB" id="A0A1I3XW81"/>
<dbReference type="PROSITE" id="PS01244">
    <property type="entry name" value="ACONITASE_2"/>
    <property type="match status" value="1"/>
</dbReference>
<comment type="cofactor">
    <cofactor evidence="1">
        <name>[4Fe-4S] cluster</name>
        <dbReference type="ChEBI" id="CHEBI:49883"/>
    </cofactor>
</comment>
<evidence type="ECO:0000256" key="11">
    <source>
        <dbReference type="ARBA" id="ARBA00023501"/>
    </source>
</evidence>
<dbReference type="Proteomes" id="UP000199445">
    <property type="component" value="Unassembled WGS sequence"/>
</dbReference>
<dbReference type="OrthoDB" id="9764318at2"/>
<keyword evidence="6" id="KW-0479">Metal-binding</keyword>
<feature type="domain" description="Aconitase/3-isopropylmalate dehydratase large subunit alpha/beta/alpha" evidence="13">
    <location>
        <begin position="79"/>
        <end position="588"/>
    </location>
</feature>
<dbReference type="NCBIfam" id="NF006757">
    <property type="entry name" value="PRK09277.1"/>
    <property type="match status" value="1"/>
</dbReference>